<evidence type="ECO:0000313" key="1">
    <source>
        <dbReference type="EMBL" id="RIV68260.1"/>
    </source>
</evidence>
<evidence type="ECO:0000313" key="4">
    <source>
        <dbReference type="Proteomes" id="UP000321528"/>
    </source>
</evidence>
<dbReference type="InterPro" id="IPR014721">
    <property type="entry name" value="Ribsml_uS5_D2-typ_fold_subgr"/>
</dbReference>
<evidence type="ECO:0000313" key="2">
    <source>
        <dbReference type="EMBL" id="TXJ99949.1"/>
    </source>
</evidence>
<dbReference type="Proteomes" id="UP000321528">
    <property type="component" value="Unassembled WGS sequence"/>
</dbReference>
<gene>
    <name evidence="1" type="ORF">D2U88_13590</name>
    <name evidence="2" type="ORF">FQ019_13440</name>
</gene>
<evidence type="ECO:0000313" key="3">
    <source>
        <dbReference type="Proteomes" id="UP000284189"/>
    </source>
</evidence>
<protein>
    <submittedName>
        <fullName evidence="1">Uncharacterized protein</fullName>
    </submittedName>
</protein>
<keyword evidence="4" id="KW-1185">Reference proteome</keyword>
<name>A0A418N329_9FLAO</name>
<proteinExistence type="predicted"/>
<comment type="caution">
    <text evidence="1">The sequence shown here is derived from an EMBL/GenBank/DDBJ whole genome shotgun (WGS) entry which is preliminary data.</text>
</comment>
<reference evidence="1 3" key="1">
    <citation type="submission" date="2018-08" db="EMBL/GenBank/DDBJ databases">
        <title>Proposal of Muricauda 72 sp.nov. and Muricauda NH166 sp.nov., isolated from seawater.</title>
        <authorList>
            <person name="Cheng H."/>
            <person name="Wu Y.-H."/>
            <person name="Guo L.-L."/>
            <person name="Xu X.-W."/>
        </authorList>
    </citation>
    <scope>NUCLEOTIDE SEQUENCE [LARGE SCALE GENOMIC DNA]</scope>
    <source>
        <strain evidence="1 3">NH166</strain>
    </source>
</reference>
<reference evidence="2 4" key="2">
    <citation type="submission" date="2019-07" db="EMBL/GenBank/DDBJ databases">
        <title>Draft genome of two Muricauda strains isolated from deep sea.</title>
        <authorList>
            <person name="Sun C."/>
        </authorList>
    </citation>
    <scope>NUCLEOTIDE SEQUENCE [LARGE SCALE GENOMIC DNA]</scope>
    <source>
        <strain evidence="2 4">NH166</strain>
    </source>
</reference>
<accession>A0A418N329</accession>
<dbReference type="EMBL" id="VNWL01000029">
    <property type="protein sequence ID" value="TXJ99949.1"/>
    <property type="molecule type" value="Genomic_DNA"/>
</dbReference>
<sequence>MTKDYLQNSITESHQLNIINKQIENWDYKEVNGKGLFKKYTGHYAYIELSITPSVEDFRRNWVIWNVKEKQLPVQLGHKPVVEKVLSFFIDYLSAIKGKRIQLTIEIKDGCYHPVDTKARDFETATIYALINAFDKKARVIGLDDFEFIEKLKLDAIAKQSKNK</sequence>
<dbReference type="EMBL" id="QXFJ01000030">
    <property type="protein sequence ID" value="RIV68260.1"/>
    <property type="molecule type" value="Genomic_DNA"/>
</dbReference>
<organism evidence="1 3">
    <name type="scientific">Flagellimonas aequoris</name>
    <dbReference type="NCBI Taxonomy" id="2306997"/>
    <lineage>
        <taxon>Bacteria</taxon>
        <taxon>Pseudomonadati</taxon>
        <taxon>Bacteroidota</taxon>
        <taxon>Flavobacteriia</taxon>
        <taxon>Flavobacteriales</taxon>
        <taxon>Flavobacteriaceae</taxon>
        <taxon>Flagellimonas</taxon>
    </lineage>
</organism>
<dbReference type="RefSeq" id="WP_119641100.1">
    <property type="nucleotide sequence ID" value="NZ_QXFJ01000030.1"/>
</dbReference>
<dbReference type="AlphaFoldDB" id="A0A418N329"/>
<dbReference type="Gene3D" id="3.30.230.10">
    <property type="match status" value="1"/>
</dbReference>
<dbReference type="Proteomes" id="UP000284189">
    <property type="component" value="Unassembled WGS sequence"/>
</dbReference>
<dbReference type="OrthoDB" id="797685at2"/>